<dbReference type="SUPFAM" id="SSF56112">
    <property type="entry name" value="Protein kinase-like (PK-like)"/>
    <property type="match status" value="1"/>
</dbReference>
<name>A0A6C0HVW9_9ZZZZ</name>
<accession>A0A6C0HVW9</accession>
<evidence type="ECO:0000256" key="3">
    <source>
        <dbReference type="ARBA" id="ARBA00022840"/>
    </source>
</evidence>
<dbReference type="Gene3D" id="1.10.510.10">
    <property type="entry name" value="Transferase(Phosphotransferase) domain 1"/>
    <property type="match status" value="1"/>
</dbReference>
<keyword evidence="3" id="KW-0067">ATP-binding</keyword>
<dbReference type="Gene3D" id="3.30.200.20">
    <property type="entry name" value="Phosphorylase Kinase, domain 1"/>
    <property type="match status" value="1"/>
</dbReference>
<evidence type="ECO:0000256" key="1">
    <source>
        <dbReference type="ARBA" id="ARBA00012513"/>
    </source>
</evidence>
<dbReference type="AlphaFoldDB" id="A0A6C0HVW9"/>
<keyword evidence="2" id="KW-0547">Nucleotide-binding</keyword>
<dbReference type="GO" id="GO:0005524">
    <property type="term" value="F:ATP binding"/>
    <property type="evidence" value="ECO:0007669"/>
    <property type="project" value="UniProtKB-KW"/>
</dbReference>
<dbReference type="InterPro" id="IPR017441">
    <property type="entry name" value="Protein_kinase_ATP_BS"/>
</dbReference>
<dbReference type="PROSITE" id="PS50011">
    <property type="entry name" value="PROTEIN_KINASE_DOM"/>
    <property type="match status" value="1"/>
</dbReference>
<evidence type="ECO:0000256" key="2">
    <source>
        <dbReference type="ARBA" id="ARBA00022741"/>
    </source>
</evidence>
<dbReference type="SMART" id="SM00220">
    <property type="entry name" value="S_TKc"/>
    <property type="match status" value="1"/>
</dbReference>
<dbReference type="EC" id="2.7.11.1" evidence="1"/>
<dbReference type="PROSITE" id="PS00108">
    <property type="entry name" value="PROTEIN_KINASE_ST"/>
    <property type="match status" value="1"/>
</dbReference>
<sequence length="302" mass="35367">MESRYSLLEKIGNGHFGIVYVAENKKHQKVAIKIDTSEYGMLRHEAKILNYLTQRKPNLPIPHVFWFGNVGENSLRIPSTSQCMAMTWFNGGSLKEYLQKTVDIETTYRQRDDVPTRDVTRRVDGDGTLPEDLYARRPYVRNICLPNFMQNMLSILQQIHEKYVIHRDIKPENIVLHCPKDTTDIQIQLIDFGLATFYIDGVTGNHIPENIVRSQEMIGSPVYATIYTHQGIKPSRRDDCIQLGYVYLYMILEGHLPWEGIATNRLREQIKREYVIKDPWLASYMERCMRLKYNETPDYLFI</sequence>
<proteinExistence type="predicted"/>
<dbReference type="InterPro" id="IPR008271">
    <property type="entry name" value="Ser/Thr_kinase_AS"/>
</dbReference>
<dbReference type="InterPro" id="IPR050235">
    <property type="entry name" value="CK1_Ser-Thr_kinase"/>
</dbReference>
<feature type="domain" description="Protein kinase" evidence="4">
    <location>
        <begin position="5"/>
        <end position="302"/>
    </location>
</feature>
<protein>
    <recommendedName>
        <fullName evidence="1">non-specific serine/threonine protein kinase</fullName>
        <ecNumber evidence="1">2.7.11.1</ecNumber>
    </recommendedName>
</protein>
<evidence type="ECO:0000259" key="4">
    <source>
        <dbReference type="PROSITE" id="PS50011"/>
    </source>
</evidence>
<dbReference type="PROSITE" id="PS00107">
    <property type="entry name" value="PROTEIN_KINASE_ATP"/>
    <property type="match status" value="1"/>
</dbReference>
<dbReference type="GO" id="GO:0004674">
    <property type="term" value="F:protein serine/threonine kinase activity"/>
    <property type="evidence" value="ECO:0007669"/>
    <property type="project" value="UniProtKB-EC"/>
</dbReference>
<dbReference type="EMBL" id="MN740015">
    <property type="protein sequence ID" value="QHT84023.1"/>
    <property type="molecule type" value="Genomic_DNA"/>
</dbReference>
<dbReference type="PANTHER" id="PTHR11909">
    <property type="entry name" value="CASEIN KINASE-RELATED"/>
    <property type="match status" value="1"/>
</dbReference>
<dbReference type="InterPro" id="IPR000719">
    <property type="entry name" value="Prot_kinase_dom"/>
</dbReference>
<evidence type="ECO:0000313" key="5">
    <source>
        <dbReference type="EMBL" id="QHT84023.1"/>
    </source>
</evidence>
<dbReference type="Pfam" id="PF00069">
    <property type="entry name" value="Pkinase"/>
    <property type="match status" value="1"/>
</dbReference>
<organism evidence="5">
    <name type="scientific">viral metagenome</name>
    <dbReference type="NCBI Taxonomy" id="1070528"/>
    <lineage>
        <taxon>unclassified sequences</taxon>
        <taxon>metagenomes</taxon>
        <taxon>organismal metagenomes</taxon>
    </lineage>
</organism>
<dbReference type="InterPro" id="IPR011009">
    <property type="entry name" value="Kinase-like_dom_sf"/>
</dbReference>
<reference evidence="5" key="1">
    <citation type="journal article" date="2020" name="Nature">
        <title>Giant virus diversity and host interactions through global metagenomics.</title>
        <authorList>
            <person name="Schulz F."/>
            <person name="Roux S."/>
            <person name="Paez-Espino D."/>
            <person name="Jungbluth S."/>
            <person name="Walsh D.A."/>
            <person name="Denef V.J."/>
            <person name="McMahon K.D."/>
            <person name="Konstantinidis K.T."/>
            <person name="Eloe-Fadrosh E.A."/>
            <person name="Kyrpides N.C."/>
            <person name="Woyke T."/>
        </authorList>
    </citation>
    <scope>NUCLEOTIDE SEQUENCE</scope>
    <source>
        <strain evidence="5">GVMAG-M-3300023184-16</strain>
    </source>
</reference>